<evidence type="ECO:0000313" key="2">
    <source>
        <dbReference type="EMBL" id="GAM61271.1"/>
    </source>
</evidence>
<evidence type="ECO:0000313" key="3">
    <source>
        <dbReference type="Proteomes" id="UP000031670"/>
    </source>
</evidence>
<dbReference type="Proteomes" id="UP000031670">
    <property type="component" value="Unassembled WGS sequence"/>
</dbReference>
<evidence type="ECO:0000313" key="4">
    <source>
        <dbReference type="Proteomes" id="UP000031671"/>
    </source>
</evidence>
<reference evidence="3 4" key="3">
    <citation type="submission" date="2015-01" db="EMBL/GenBank/DDBJ databases">
        <authorList>
            <consortium name="NBRP consortium"/>
            <person name="Sawabe T."/>
            <person name="Meirelles P."/>
            <person name="Feng G."/>
            <person name="Sayaka M."/>
            <person name="Hattori M."/>
            <person name="Ohkuma M."/>
        </authorList>
    </citation>
    <scope>NUCLEOTIDE SEQUENCE [LARGE SCALE GENOMIC DNA]</scope>
    <source>
        <strain evidence="4">JCM 19231</strain>
        <strain evidence="1">JCM19231</strain>
        <strain evidence="2 3">JCM19232</strain>
    </source>
</reference>
<organism evidence="1 4">
    <name type="scientific">Vibrio ishigakensis</name>
    <dbReference type="NCBI Taxonomy" id="1481914"/>
    <lineage>
        <taxon>Bacteria</taxon>
        <taxon>Pseudomonadati</taxon>
        <taxon>Pseudomonadota</taxon>
        <taxon>Gammaproteobacteria</taxon>
        <taxon>Vibrionales</taxon>
        <taxon>Vibrionaceae</taxon>
        <taxon>Vibrio</taxon>
    </lineage>
</organism>
<dbReference type="SUPFAM" id="SSF54637">
    <property type="entry name" value="Thioesterase/thiol ester dehydrase-isomerase"/>
    <property type="match status" value="1"/>
</dbReference>
<protein>
    <recommendedName>
        <fullName evidence="5">DUF4442 domain-containing protein</fullName>
    </recommendedName>
</protein>
<keyword evidence="4" id="KW-1185">Reference proteome</keyword>
<evidence type="ECO:0000313" key="1">
    <source>
        <dbReference type="EMBL" id="GAM57457.1"/>
    </source>
</evidence>
<sequence length="94" mass="10646">MLMGVFGPDYLIWDSKASIHYIKPGRGKLTAEFQLSPEIIAQIRNATANGDKHFPSFVIYVKDEHGDVVAEIERVLYIRRRAKQVTDISRSKAA</sequence>
<proteinExistence type="predicted"/>
<accession>A0A0B8NYS7</accession>
<evidence type="ECO:0008006" key="5">
    <source>
        <dbReference type="Google" id="ProtNLM"/>
    </source>
</evidence>
<dbReference type="EMBL" id="BBSA01000003">
    <property type="protein sequence ID" value="GAM61271.1"/>
    <property type="molecule type" value="Genomic_DNA"/>
</dbReference>
<dbReference type="Pfam" id="PF14539">
    <property type="entry name" value="DUF4442"/>
    <property type="match status" value="1"/>
</dbReference>
<dbReference type="EMBL" id="BBRZ01000054">
    <property type="protein sequence ID" value="GAM57457.1"/>
    <property type="molecule type" value="Genomic_DNA"/>
</dbReference>
<name>A0A0B8NYS7_9VIBR</name>
<accession>A0A0B8P4V6</accession>
<dbReference type="Gene3D" id="3.10.129.10">
    <property type="entry name" value="Hotdog Thioesterase"/>
    <property type="match status" value="1"/>
</dbReference>
<dbReference type="InterPro" id="IPR027961">
    <property type="entry name" value="DUF4442"/>
</dbReference>
<dbReference type="AlphaFoldDB" id="A0A0B8NYS7"/>
<comment type="caution">
    <text evidence="1">The sequence shown here is derived from an EMBL/GenBank/DDBJ whole genome shotgun (WGS) entry which is preliminary data.</text>
</comment>
<reference evidence="2 3" key="2">
    <citation type="submission" date="2015-01" db="EMBL/GenBank/DDBJ databases">
        <title>Vibrio sp. C5 JCM 19232 whole genome shotgun sequence.</title>
        <authorList>
            <person name="Sawabe T."/>
            <person name="Meirelles P."/>
            <person name="Feng G."/>
            <person name="Sayaka M."/>
            <person name="Hattori M."/>
            <person name="Ohkuma M."/>
        </authorList>
    </citation>
    <scope>NUCLEOTIDE SEQUENCE [LARGE SCALE GENOMIC DNA]</scope>
    <source>
        <strain evidence="2 3">JCM19232</strain>
    </source>
</reference>
<dbReference type="Proteomes" id="UP000031671">
    <property type="component" value="Unassembled WGS sequence"/>
</dbReference>
<gene>
    <name evidence="1" type="ORF">JCM19231_1168</name>
    <name evidence="2" type="ORF">JCM19232_5572</name>
</gene>
<reference evidence="1 4" key="1">
    <citation type="submission" date="2015-01" db="EMBL/GenBank/DDBJ databases">
        <title>Vibrio sp. C1 JCM 19231 whole genome shotgun sequence.</title>
        <authorList>
            <person name="Sawabe T."/>
            <person name="Meirelles P."/>
            <person name="Feng G."/>
            <person name="Sayaka M."/>
            <person name="Hattori M."/>
            <person name="Ohkuma M."/>
        </authorList>
    </citation>
    <scope>NUCLEOTIDE SEQUENCE [LARGE SCALE GENOMIC DNA]</scope>
    <source>
        <strain evidence="4">JCM 19231</strain>
        <strain evidence="1">JCM19231</strain>
    </source>
</reference>
<dbReference type="InterPro" id="IPR029069">
    <property type="entry name" value="HotDog_dom_sf"/>
</dbReference>